<dbReference type="Proteomes" id="UP001058120">
    <property type="component" value="Chromosome"/>
</dbReference>
<dbReference type="InterPro" id="IPR006638">
    <property type="entry name" value="Elp3/MiaA/NifB-like_rSAM"/>
</dbReference>
<feature type="domain" description="Radical SAM core" evidence="1">
    <location>
        <begin position="245"/>
        <end position="484"/>
    </location>
</feature>
<dbReference type="Pfam" id="PF19864">
    <property type="entry name" value="Radical_SAM_N2"/>
    <property type="match status" value="1"/>
</dbReference>
<organism evidence="2 3">
    <name type="scientific">Taurinivorans muris</name>
    <dbReference type="NCBI Taxonomy" id="2787751"/>
    <lineage>
        <taxon>Bacteria</taxon>
        <taxon>Pseudomonadati</taxon>
        <taxon>Thermodesulfobacteriota</taxon>
        <taxon>Desulfovibrionia</taxon>
        <taxon>Desulfovibrionales</taxon>
        <taxon>Desulfovibrionaceae</taxon>
        <taxon>Taurinivorans</taxon>
    </lineage>
</organism>
<dbReference type="NCBIfam" id="TIGR03936">
    <property type="entry name" value="sam_1_link_chp"/>
    <property type="match status" value="1"/>
</dbReference>
<dbReference type="SMART" id="SM00729">
    <property type="entry name" value="Elp3"/>
    <property type="match status" value="1"/>
</dbReference>
<keyword evidence="3" id="KW-1185">Reference proteome</keyword>
<dbReference type="Gene3D" id="3.80.30.20">
    <property type="entry name" value="tm_1862 like domain"/>
    <property type="match status" value="1"/>
</dbReference>
<protein>
    <submittedName>
        <fullName evidence="2">TIGR03960 family B12-binding radical SAM protein</fullName>
    </submittedName>
</protein>
<sequence length="863" mass="97706">MREILALLPKPSRYLGIEEGAAEVDLSKTRLHTVLAFPDMYEVGMSYLGHKILYSLLNNHPEITAERVFTPCREAAQILREHGIPLATLESDTPLAKTHLIGFSITTELCFTNLLYMLDLADIPLRAEDRGDDLFAYPIIMAGGGCTICAEPVAPFMDIMALGEGEIMMPPLMELLIEARRKKWTKTRFLEEASRISGIYVPRFFDLNADGSLTPKLSGYTKIKRRAVADLKDARYPDKQVVPFGAVHNRLSLEIARGCTRGCRFCQAGMTLRPSRERNVEEIKGILDSCLAKTGFDDVSFLALSCGDFSMLKHLFLDSAEKCKKEQVSISLPSLRVGSVDGDIMQAMAGIRRTGATLAPEAGSQRLRDVINKGVTEEALIHHVRQLVGYGWQQVKLYFMIGLPTETYEDLDAIVELCKKVRDCCRIPDEKGYIEGPRIAITAALSPFVPKTHTPFQWEAQISLEEMKNRIFYLRDQFKKQKALVMRWHEPAMSHLEGIISRGDRRLAPFIECAYKKGAIFSTWVEGFSLEPWYEAAKECNINIEEWTGKRDISAALAWDHLETGVSKEFLLKERERALQEKITEDCRYHACRNCGACDTKAGPSLLKEDGDGPLQTKLNQTSRDQIEFGEIPAHNPSQKAEAPHIADSLKQKAVRYRIWHRKLGQAAFLSQLEIQALFDRAMRRAKLPLAFSQGFHPMPLLTFGMALTTSIESEAEWFAITLRTRMKKEEVVKVLNPHMLRGMEITHIEEMPLTGTIGSAVRETFLLGHTRYDNETIWNRMEQFALQKEVMHSKTNKKGVLKSRNIRPVLIAYEKAEHPDFAVKMTLSWEEGYISPITFSQFILENSSGADIKIRKTTQYFA</sequence>
<evidence type="ECO:0000313" key="3">
    <source>
        <dbReference type="Proteomes" id="UP001058120"/>
    </source>
</evidence>
<dbReference type="SFLD" id="SFLDS00029">
    <property type="entry name" value="Radical_SAM"/>
    <property type="match status" value="1"/>
</dbReference>
<name>A0ABY5Y561_9BACT</name>
<dbReference type="InterPro" id="IPR045784">
    <property type="entry name" value="Radical_SAM_N2"/>
</dbReference>
<dbReference type="PANTHER" id="PTHR42731:SF1">
    <property type="entry name" value="RADICAL SAM DOMAIN PROTEIN"/>
    <property type="match status" value="1"/>
</dbReference>
<dbReference type="EMBL" id="CP065938">
    <property type="protein sequence ID" value="UWX06606.1"/>
    <property type="molecule type" value="Genomic_DNA"/>
</dbReference>
<dbReference type="CDD" id="cd01335">
    <property type="entry name" value="Radical_SAM"/>
    <property type="match status" value="1"/>
</dbReference>
<dbReference type="SFLD" id="SFLDG01082">
    <property type="entry name" value="B12-binding_domain_containing"/>
    <property type="match status" value="1"/>
</dbReference>
<gene>
    <name evidence="2" type="ORF">JBF11_04685</name>
</gene>
<dbReference type="InterPro" id="IPR023404">
    <property type="entry name" value="rSAM_horseshoe"/>
</dbReference>
<dbReference type="InterPro" id="IPR018768">
    <property type="entry name" value="DUF2344"/>
</dbReference>
<proteinExistence type="predicted"/>
<accession>A0ABY5Y561</accession>
<dbReference type="PANTHER" id="PTHR42731">
    <property type="entry name" value="SLL1084 PROTEIN"/>
    <property type="match status" value="1"/>
</dbReference>
<dbReference type="InterPro" id="IPR058240">
    <property type="entry name" value="rSAM_sf"/>
</dbReference>
<dbReference type="Pfam" id="PF04055">
    <property type="entry name" value="Radical_SAM"/>
    <property type="match status" value="1"/>
</dbReference>
<reference evidence="2" key="1">
    <citation type="submission" date="2020-12" db="EMBL/GenBank/DDBJ databases">
        <title>Taurinivorans muris gen. nov., sp. nov., fundamental and realized metabolic niche of a ubiquitous sulfidogenic bacterium in the murine intestine.</title>
        <authorList>
            <person name="Ye H."/>
            <person name="Hanson B.T."/>
            <person name="Loy A."/>
        </authorList>
    </citation>
    <scope>NUCLEOTIDE SEQUENCE</scope>
    <source>
        <strain evidence="2">LT0009</strain>
    </source>
</reference>
<dbReference type="SUPFAM" id="SSF102114">
    <property type="entry name" value="Radical SAM enzymes"/>
    <property type="match status" value="1"/>
</dbReference>
<dbReference type="RefSeq" id="WP_334316216.1">
    <property type="nucleotide sequence ID" value="NZ_CP065938.1"/>
</dbReference>
<dbReference type="InterPro" id="IPR023862">
    <property type="entry name" value="CHP03960_rSAM"/>
</dbReference>
<evidence type="ECO:0000313" key="2">
    <source>
        <dbReference type="EMBL" id="UWX06606.1"/>
    </source>
</evidence>
<evidence type="ECO:0000259" key="1">
    <source>
        <dbReference type="PROSITE" id="PS51918"/>
    </source>
</evidence>
<dbReference type="InterPro" id="IPR007197">
    <property type="entry name" value="rSAM"/>
</dbReference>
<dbReference type="NCBIfam" id="TIGR03960">
    <property type="entry name" value="rSAM_fuse_unch"/>
    <property type="match status" value="1"/>
</dbReference>
<dbReference type="PROSITE" id="PS51918">
    <property type="entry name" value="RADICAL_SAM"/>
    <property type="match status" value="1"/>
</dbReference>
<dbReference type="Pfam" id="PF10105">
    <property type="entry name" value="DUF2344"/>
    <property type="match status" value="1"/>
</dbReference>